<proteinExistence type="predicted"/>
<gene>
    <name evidence="1" type="ORF">GL279_12200</name>
</gene>
<dbReference type="PANTHER" id="PTHR47328">
    <property type="match status" value="1"/>
</dbReference>
<reference evidence="1 2" key="1">
    <citation type="submission" date="2019-11" db="EMBL/GenBank/DDBJ databases">
        <authorList>
            <person name="Dong K."/>
        </authorList>
    </citation>
    <scope>NUCLEOTIDE SEQUENCE [LARGE SCALE GENOMIC DNA]</scope>
    <source>
        <strain evidence="1 2">JCM 17370</strain>
    </source>
</reference>
<dbReference type="InterPro" id="IPR035709">
    <property type="entry name" value="YoaB-like"/>
</dbReference>
<protein>
    <submittedName>
        <fullName evidence="1">RidA family protein</fullName>
    </submittedName>
</protein>
<name>A0A844H709_9RHOB</name>
<dbReference type="AlphaFoldDB" id="A0A844H709"/>
<dbReference type="Proteomes" id="UP000442533">
    <property type="component" value="Unassembled WGS sequence"/>
</dbReference>
<keyword evidence="2" id="KW-1185">Reference proteome</keyword>
<dbReference type="PANTHER" id="PTHR47328:SF1">
    <property type="entry name" value="RUTC FAMILY PROTEIN YOAB"/>
    <property type="match status" value="1"/>
</dbReference>
<sequence>MSEIKRVETGPRMSQAVVHNGIVYLAGQVGKPGESVADQTREVLAQIDRLLAECGSDKTRILTAQVWMADMAHFAEMNAVWDAWVPAGHAPARATGESALATPDYKVEIIVVAAQN</sequence>
<dbReference type="Gene3D" id="3.30.1330.40">
    <property type="entry name" value="RutC-like"/>
    <property type="match status" value="1"/>
</dbReference>
<organism evidence="1 2">
    <name type="scientific">Paracoccus limosus</name>
    <dbReference type="NCBI Taxonomy" id="913252"/>
    <lineage>
        <taxon>Bacteria</taxon>
        <taxon>Pseudomonadati</taxon>
        <taxon>Pseudomonadota</taxon>
        <taxon>Alphaproteobacteria</taxon>
        <taxon>Rhodobacterales</taxon>
        <taxon>Paracoccaceae</taxon>
        <taxon>Paracoccus</taxon>
    </lineage>
</organism>
<dbReference type="SUPFAM" id="SSF55298">
    <property type="entry name" value="YjgF-like"/>
    <property type="match status" value="1"/>
</dbReference>
<dbReference type="EMBL" id="WMIF01000016">
    <property type="protein sequence ID" value="MTH35363.1"/>
    <property type="molecule type" value="Genomic_DNA"/>
</dbReference>
<evidence type="ECO:0000313" key="2">
    <source>
        <dbReference type="Proteomes" id="UP000442533"/>
    </source>
</evidence>
<dbReference type="CDD" id="cd06150">
    <property type="entry name" value="YjgF_YER057c_UK114_like_2"/>
    <property type="match status" value="1"/>
</dbReference>
<comment type="caution">
    <text evidence="1">The sequence shown here is derived from an EMBL/GenBank/DDBJ whole genome shotgun (WGS) entry which is preliminary data.</text>
</comment>
<evidence type="ECO:0000313" key="1">
    <source>
        <dbReference type="EMBL" id="MTH35363.1"/>
    </source>
</evidence>
<dbReference type="OrthoDB" id="9803101at2"/>
<accession>A0A844H709</accession>
<dbReference type="InterPro" id="IPR006175">
    <property type="entry name" value="YjgF/YER057c/UK114"/>
</dbReference>
<dbReference type="Pfam" id="PF01042">
    <property type="entry name" value="Ribonuc_L-PSP"/>
    <property type="match status" value="1"/>
</dbReference>
<dbReference type="InterPro" id="IPR035959">
    <property type="entry name" value="RutC-like_sf"/>
</dbReference>
<dbReference type="RefSeq" id="WP_155064911.1">
    <property type="nucleotide sequence ID" value="NZ_WMIF01000016.1"/>
</dbReference>